<dbReference type="InterPro" id="IPR047187">
    <property type="entry name" value="SF1_C_Upf1"/>
</dbReference>
<reference evidence="6 7" key="1">
    <citation type="submission" date="2021-06" db="EMBL/GenBank/DDBJ databases">
        <title>Genome sequence of Babesia caballi.</title>
        <authorList>
            <person name="Yamagishi J."/>
            <person name="Kidaka T."/>
            <person name="Ochi A."/>
        </authorList>
    </citation>
    <scope>NUCLEOTIDE SEQUENCE [LARGE SCALE GENOMIC DNA]</scope>
    <source>
        <strain evidence="6">USDA-D6B2</strain>
    </source>
</reference>
<dbReference type="GeneID" id="94195527"/>
<organism evidence="6 7">
    <name type="scientific">Babesia caballi</name>
    <dbReference type="NCBI Taxonomy" id="5871"/>
    <lineage>
        <taxon>Eukaryota</taxon>
        <taxon>Sar</taxon>
        <taxon>Alveolata</taxon>
        <taxon>Apicomplexa</taxon>
        <taxon>Aconoidasida</taxon>
        <taxon>Piroplasmida</taxon>
        <taxon>Babesiidae</taxon>
        <taxon>Babesia</taxon>
    </lineage>
</organism>
<dbReference type="InterPro" id="IPR032174">
    <property type="entry name" value="Aquarius_N"/>
</dbReference>
<dbReference type="PANTHER" id="PTHR10887">
    <property type="entry name" value="DNA2/NAM7 HELICASE FAMILY"/>
    <property type="match status" value="1"/>
</dbReference>
<name>A0AAV4LY22_BABCB</name>
<feature type="region of interest" description="Disordered" evidence="1">
    <location>
        <begin position="1153"/>
        <end position="1190"/>
    </location>
</feature>
<gene>
    <name evidence="6" type="ORF">BcabD6B2_34810</name>
</gene>
<evidence type="ECO:0000313" key="7">
    <source>
        <dbReference type="Proteomes" id="UP001497744"/>
    </source>
</evidence>
<evidence type="ECO:0000259" key="2">
    <source>
        <dbReference type="Pfam" id="PF13086"/>
    </source>
</evidence>
<evidence type="ECO:0000256" key="1">
    <source>
        <dbReference type="SAM" id="MobiDB-lite"/>
    </source>
</evidence>
<evidence type="ECO:0000259" key="5">
    <source>
        <dbReference type="Pfam" id="PF21143"/>
    </source>
</evidence>
<dbReference type="GO" id="GO:0004386">
    <property type="term" value="F:helicase activity"/>
    <property type="evidence" value="ECO:0007669"/>
    <property type="project" value="InterPro"/>
</dbReference>
<dbReference type="Pfam" id="PF21143">
    <property type="entry name" value="Aquarius_N_2nd"/>
    <property type="match status" value="1"/>
</dbReference>
<dbReference type="RefSeq" id="XP_067716115.1">
    <property type="nucleotide sequence ID" value="XM_067860014.1"/>
</dbReference>
<evidence type="ECO:0000259" key="3">
    <source>
        <dbReference type="Pfam" id="PF13087"/>
    </source>
</evidence>
<dbReference type="SUPFAM" id="SSF52540">
    <property type="entry name" value="P-loop containing nucleoside triphosphate hydrolases"/>
    <property type="match status" value="1"/>
</dbReference>
<dbReference type="Gene3D" id="3.40.50.300">
    <property type="entry name" value="P-loop containing nucleotide triphosphate hydrolases"/>
    <property type="match status" value="2"/>
</dbReference>
<dbReference type="InterPro" id="IPR041677">
    <property type="entry name" value="DNA2/NAM7_AAA_11"/>
</dbReference>
<dbReference type="InterPro" id="IPR041679">
    <property type="entry name" value="DNA2/NAM7-like_C"/>
</dbReference>
<dbReference type="Pfam" id="PF13087">
    <property type="entry name" value="AAA_12"/>
    <property type="match status" value="1"/>
</dbReference>
<proteinExistence type="predicted"/>
<sequence>MAPPLPGTLLDLEKLDLYRQLQLSLSSSGEYTEPFGSPGEVMSSRLGGEICEIYATLSRGDFSRVDLSALEHSSFVSFLWPLLSLDGLPLVPNVTGDDYKRYHAVRFSAVMTCVWAVVEDHSSGRSEYADLLRQVAQGTVTSLEYLTTFSDHPKAFECVFYNASQLLMRESWHAELCDSRDHDSYERLTILEQRALLRFFILCFQRFEAGTIRRLCVQLVTPVIWLHIPEAVRERNVYAQNRLAKALFTRSTKLLEDRYNGLDNVEGLPAFSALPSVVSLYELSTSDVEASRKLSERARLLMARDFLNSVLNHFVYILEDGIDLAAFSSSDGIEQRRAMQRLMLCENYMEFIIDLLGQLNMRRIVKPLFDAKLILVRCRQTPLHDHLEGSLFKSMLDILDFYMKFYIDEELGTPLDYDKVMENYYNRLESFQRVCFTKFGTDPVLKSLHLLSAFEIHQKGGLTDTLSQCKSSLLARLAMEVGLFSVDETEGEKPRLLQPPAVNLTPIKEKGKKAVKQFLIGVINAHLERQVDSVAFLNGLPLYPTEELLWSSSQLPSGSDYVRLSSLALHKLNLQYLTLFDYLYRNFSLYRLESAYQIKSDLEEAIDACAPRGYLSRQNTKIGQSGMSETRFEGSHPMAIELSSLSIREVSAATVLRSDSSFVEAEIVVDTARVKEFQVRRDWQRLKRHDVVFLVAISAPLQQARKRLDEYESAEEVPLNLGINLVRGAEVYQVLDEEGHVISDLNPYETRTPIGFRLILRVRLDYNQYIADIARDPNIYGSMNLVVRRHARVNNFKAVLGSLRHMINRTTPLPAWLSDLFLGFGDPNRCQYPSMEPSEWQLNFLDTWQNIGHFSETADGFLVKVAVINGCVDDWATHQISESSLYVRSIENDVGSGADAVTLASRIASECASWGSLASQGLCVDVASLKSVGTNRYMFTTAEGHLMVEVDANMLDEFIKNGTMTHSRRSDLRVSPKVAVLVPRFKVPSPVDAVAEVKSKIVFTPAQVESIRSGVSNGLTVIVGPPGTGKTDCVCQIVGILFRNMPQERTVVCTHSNYALNDIFTKLVVNGHVDEHHIVRLGGSEFEIEGLGDFSKWGRVNFILQRRLDLLDVVKKLIDALEVPGDYNFSLQLALSFFESKLLPILHNMDPVARPKTDGEPRDSDNPPVRPLSDAENTDKSVTTAGDARDESVNNVSRRLALLDAFFDSEMEFAASLRDLKKRWQLLQLLKSSSDHTLSSQRREFVLYLYAMIKELQPFEVLRNNSDRGRYLVEKYARLVAMTCTHAAIARETMSSLRYSNLVLEEAAQVLEVETFALLAHPLKRVILSGDHFQLPPVVNNRSLQQFSNMQQSFFHRLIRLKTPHVMLDRQGRSRPEIANLYTHFYPLPIANIDLALSKPEFRSVNRCFEYNAQFVDCAGSESAPIAHYYQNLEEAEFVVATYMYMRLCGYPSEGIVILCAYNGQKALVEDIVKHKCAWNPRIKAPRAIATVDKFQGRQSDFVLLSLVRTARPGHLRDPRRMLVALSRARLGLYVFGSWRIFSGCRQLQPFASRLAAIPHALHLLPEEASGRVTVSSSNEMAAVVERLK</sequence>
<keyword evidence="7" id="KW-1185">Reference proteome</keyword>
<dbReference type="FunFam" id="3.40.50.300:FF:002863">
    <property type="entry name" value="Pre-mRNA-splicing factor cwf11"/>
    <property type="match status" value="1"/>
</dbReference>
<feature type="domain" description="DNA2/NAM7 helicase-like C-terminal" evidence="3">
    <location>
        <begin position="1350"/>
        <end position="1538"/>
    </location>
</feature>
<dbReference type="GO" id="GO:0071013">
    <property type="term" value="C:catalytic step 2 spliceosome"/>
    <property type="evidence" value="ECO:0007669"/>
    <property type="project" value="TreeGrafter"/>
</dbReference>
<accession>A0AAV4LY22</accession>
<feature type="domain" description="RNA helicase aquarius N-terminal" evidence="4">
    <location>
        <begin position="186"/>
        <end position="493"/>
    </location>
</feature>
<dbReference type="InterPro" id="IPR027417">
    <property type="entry name" value="P-loop_NTPase"/>
</dbReference>
<dbReference type="EMBL" id="BPLF01000003">
    <property type="protein sequence ID" value="GIX64046.1"/>
    <property type="molecule type" value="Genomic_DNA"/>
</dbReference>
<dbReference type="Proteomes" id="UP001497744">
    <property type="component" value="Unassembled WGS sequence"/>
</dbReference>
<feature type="compositionally biased region" description="Basic and acidic residues" evidence="1">
    <location>
        <begin position="1153"/>
        <end position="1165"/>
    </location>
</feature>
<dbReference type="Pfam" id="PF13086">
    <property type="entry name" value="AAA_11"/>
    <property type="match status" value="1"/>
</dbReference>
<protein>
    <submittedName>
        <fullName evidence="6">Intron-binding protein aquarius</fullName>
    </submittedName>
</protein>
<feature type="domain" description="RNA helicase aquarius beta-barrel" evidence="5">
    <location>
        <begin position="627"/>
        <end position="789"/>
    </location>
</feature>
<dbReference type="Pfam" id="PF16399">
    <property type="entry name" value="Aquarius_N_1st"/>
    <property type="match status" value="1"/>
</dbReference>
<comment type="caution">
    <text evidence="6">The sequence shown here is derived from an EMBL/GenBank/DDBJ whole genome shotgun (WGS) entry which is preliminary data.</text>
</comment>
<dbReference type="GO" id="GO:0003729">
    <property type="term" value="F:mRNA binding"/>
    <property type="evidence" value="ECO:0007669"/>
    <property type="project" value="TreeGrafter"/>
</dbReference>
<evidence type="ECO:0000259" key="4">
    <source>
        <dbReference type="Pfam" id="PF16399"/>
    </source>
</evidence>
<dbReference type="PANTHER" id="PTHR10887:SF5">
    <property type="entry name" value="RNA HELICASE AQUARIUS"/>
    <property type="match status" value="1"/>
</dbReference>
<feature type="domain" description="DNA2/NAM7 helicase helicase" evidence="2">
    <location>
        <begin position="1007"/>
        <end position="1340"/>
    </location>
</feature>
<dbReference type="InterPro" id="IPR048966">
    <property type="entry name" value="Aquarius_b-barrel"/>
</dbReference>
<evidence type="ECO:0000313" key="6">
    <source>
        <dbReference type="EMBL" id="GIX64046.1"/>
    </source>
</evidence>
<dbReference type="InterPro" id="IPR045055">
    <property type="entry name" value="DNA2/NAM7-like"/>
</dbReference>
<dbReference type="CDD" id="cd18808">
    <property type="entry name" value="SF1_C_Upf1"/>
    <property type="match status" value="1"/>
</dbReference>